<organism evidence="1 2">
    <name type="scientific">Pyrus ussuriensis x Pyrus communis</name>
    <dbReference type="NCBI Taxonomy" id="2448454"/>
    <lineage>
        <taxon>Eukaryota</taxon>
        <taxon>Viridiplantae</taxon>
        <taxon>Streptophyta</taxon>
        <taxon>Embryophyta</taxon>
        <taxon>Tracheophyta</taxon>
        <taxon>Spermatophyta</taxon>
        <taxon>Magnoliopsida</taxon>
        <taxon>eudicotyledons</taxon>
        <taxon>Gunneridae</taxon>
        <taxon>Pentapetalae</taxon>
        <taxon>rosids</taxon>
        <taxon>fabids</taxon>
        <taxon>Rosales</taxon>
        <taxon>Rosaceae</taxon>
        <taxon>Amygdaloideae</taxon>
        <taxon>Maleae</taxon>
        <taxon>Pyrus</taxon>
    </lineage>
</organism>
<reference evidence="2" key="2">
    <citation type="submission" date="2019-10" db="EMBL/GenBank/DDBJ databases">
        <title>A de novo genome assembly of a pear dwarfing rootstock.</title>
        <authorList>
            <person name="Wang F."/>
            <person name="Wang J."/>
            <person name="Li S."/>
            <person name="Zhang Y."/>
            <person name="Fang M."/>
            <person name="Ma L."/>
            <person name="Zhao Y."/>
            <person name="Jiang S."/>
        </authorList>
    </citation>
    <scope>NUCLEOTIDE SEQUENCE [LARGE SCALE GENOMIC DNA]</scope>
</reference>
<reference evidence="1 2" key="1">
    <citation type="submission" date="2019-09" db="EMBL/GenBank/DDBJ databases">
        <authorList>
            <person name="Ou C."/>
        </authorList>
    </citation>
    <scope>NUCLEOTIDE SEQUENCE [LARGE SCALE GENOMIC DNA]</scope>
    <source>
        <strain evidence="1">S2</strain>
        <tissue evidence="1">Leaf</tissue>
    </source>
</reference>
<evidence type="ECO:0000313" key="2">
    <source>
        <dbReference type="Proteomes" id="UP000327157"/>
    </source>
</evidence>
<dbReference type="Proteomes" id="UP000327157">
    <property type="component" value="Chromosome 5"/>
</dbReference>
<dbReference type="EMBL" id="SMOL01000004">
    <property type="protein sequence ID" value="KAB2636161.1"/>
    <property type="molecule type" value="Genomic_DNA"/>
</dbReference>
<comment type="caution">
    <text evidence="1">The sequence shown here is derived from an EMBL/GenBank/DDBJ whole genome shotgun (WGS) entry which is preliminary data.</text>
</comment>
<reference evidence="1 2" key="3">
    <citation type="submission" date="2019-11" db="EMBL/GenBank/DDBJ databases">
        <title>A de novo genome assembly of a pear dwarfing rootstock.</title>
        <authorList>
            <person name="Wang F."/>
            <person name="Wang J."/>
            <person name="Li S."/>
            <person name="Zhang Y."/>
            <person name="Fang M."/>
            <person name="Ma L."/>
            <person name="Zhao Y."/>
            <person name="Jiang S."/>
        </authorList>
    </citation>
    <scope>NUCLEOTIDE SEQUENCE [LARGE SCALE GENOMIC DNA]</scope>
    <source>
        <strain evidence="1">S2</strain>
        <tissue evidence="1">Leaf</tissue>
    </source>
</reference>
<dbReference type="AlphaFoldDB" id="A0A5N5IC35"/>
<gene>
    <name evidence="1" type="ORF">D8674_026695</name>
</gene>
<evidence type="ECO:0000313" key="1">
    <source>
        <dbReference type="EMBL" id="KAB2636161.1"/>
    </source>
</evidence>
<name>A0A5N5IC35_9ROSA</name>
<accession>A0A5N5IC35</accession>
<sequence length="75" mass="8631">MASISSVHPAPHANFDTHFDPSMIRVHNKEEEKAFIHLLDSCKVWWEVGHDVRGLFPKPYNPRRPCSRIHPCVTG</sequence>
<keyword evidence="2" id="KW-1185">Reference proteome</keyword>
<protein>
    <submittedName>
        <fullName evidence="1">Uncharacterized protein</fullName>
    </submittedName>
</protein>
<proteinExistence type="predicted"/>